<feature type="transmembrane region" description="Helical" evidence="1">
    <location>
        <begin position="50"/>
        <end position="70"/>
    </location>
</feature>
<proteinExistence type="predicted"/>
<evidence type="ECO:0000313" key="3">
    <source>
        <dbReference type="Proteomes" id="UP000049983"/>
    </source>
</evidence>
<dbReference type="AlphaFoldDB" id="A0A0M6ZWJ0"/>
<reference evidence="3" key="1">
    <citation type="submission" date="2015-07" db="EMBL/GenBank/DDBJ databases">
        <authorList>
            <person name="Rodrigo-Torres Lidia"/>
            <person name="Arahal R.David."/>
        </authorList>
    </citation>
    <scope>NUCLEOTIDE SEQUENCE [LARGE SCALE GENOMIC DNA]</scope>
    <source>
        <strain evidence="3">CECT 5096</strain>
    </source>
</reference>
<organism evidence="2 3">
    <name type="scientific">Roseibium album</name>
    <dbReference type="NCBI Taxonomy" id="311410"/>
    <lineage>
        <taxon>Bacteria</taxon>
        <taxon>Pseudomonadati</taxon>
        <taxon>Pseudomonadota</taxon>
        <taxon>Alphaproteobacteria</taxon>
        <taxon>Hyphomicrobiales</taxon>
        <taxon>Stappiaceae</taxon>
        <taxon>Roseibium</taxon>
    </lineage>
</organism>
<name>A0A0M6ZWJ0_9HYPH</name>
<dbReference type="Proteomes" id="UP000049983">
    <property type="component" value="Unassembled WGS sequence"/>
</dbReference>
<keyword evidence="1" id="KW-1133">Transmembrane helix</keyword>
<evidence type="ECO:0000313" key="2">
    <source>
        <dbReference type="EMBL" id="CTQ74419.1"/>
    </source>
</evidence>
<keyword evidence="1" id="KW-0472">Membrane</keyword>
<evidence type="ECO:0000256" key="1">
    <source>
        <dbReference type="SAM" id="Phobius"/>
    </source>
</evidence>
<sequence>MIVEKGQSSKFERVLCRVYSAKSKYSYITLILLFIIMVLLVKLVPDPFRFYFYITFPLLYAFGMLLHILFRAKAMMSKLAGKLREYRSG</sequence>
<protein>
    <submittedName>
        <fullName evidence="2">Uncharacterized protein</fullName>
    </submittedName>
</protein>
<accession>A0A0M6ZWJ0</accession>
<dbReference type="STRING" id="311410.LA5095_00902"/>
<gene>
    <name evidence="2" type="ORF">LA5096_04040</name>
</gene>
<keyword evidence="3" id="KW-1185">Reference proteome</keyword>
<dbReference type="EMBL" id="CXWC01000011">
    <property type="protein sequence ID" value="CTQ74419.1"/>
    <property type="molecule type" value="Genomic_DNA"/>
</dbReference>
<feature type="transmembrane region" description="Helical" evidence="1">
    <location>
        <begin position="25"/>
        <end position="44"/>
    </location>
</feature>
<keyword evidence="1" id="KW-0812">Transmembrane</keyword>